<dbReference type="PANTHER" id="PTHR33055">
    <property type="entry name" value="TRANSPOSASE FOR INSERTION SEQUENCE ELEMENT IS1111A"/>
    <property type="match status" value="1"/>
</dbReference>
<dbReference type="NCBIfam" id="NF033542">
    <property type="entry name" value="transpos_IS110"/>
    <property type="match status" value="1"/>
</dbReference>
<gene>
    <name evidence="4" type="ORF">KSB_51260</name>
</gene>
<proteinExistence type="predicted"/>
<dbReference type="Pfam" id="PF02371">
    <property type="entry name" value="Transposase_20"/>
    <property type="match status" value="1"/>
</dbReference>
<dbReference type="Proteomes" id="UP000654345">
    <property type="component" value="Unassembled WGS sequence"/>
</dbReference>
<dbReference type="RefSeq" id="WP_201373118.1">
    <property type="nucleotide sequence ID" value="NZ_BNJG01000002.1"/>
</dbReference>
<reference evidence="4 5" key="1">
    <citation type="journal article" date="2021" name="Int. J. Syst. Evol. Microbiol.">
        <title>Reticulibacter mediterranei gen. nov., sp. nov., within the new family Reticulibacteraceae fam. nov., and Ktedonospora formicarum gen. nov., sp. nov., Ktedonobacter robiniae sp. nov., Dictyobacter formicarum sp. nov. and Dictyobacter arantiisoli sp. nov., belonging to the class Ktedonobacteria.</title>
        <authorList>
            <person name="Yabe S."/>
            <person name="Zheng Y."/>
            <person name="Wang C.M."/>
            <person name="Sakai Y."/>
            <person name="Abe K."/>
            <person name="Yokota A."/>
            <person name="Donadio S."/>
            <person name="Cavaletti L."/>
            <person name="Monciardini P."/>
        </authorList>
    </citation>
    <scope>NUCLEOTIDE SEQUENCE [LARGE SCALE GENOMIC DNA]</scope>
    <source>
        <strain evidence="4 5">SOSP1-30</strain>
    </source>
</reference>
<evidence type="ECO:0000256" key="1">
    <source>
        <dbReference type="SAM" id="MobiDB-lite"/>
    </source>
</evidence>
<sequence length="339" mass="38069">MEVVYPRCSGLDVHKRFVVACLSIVEHGQRHKELRQVSTMTSDILALKAWLLASGCRQIAMESTGVYWKPIFHVLEDSFEIVLVNAQHMKAVPGRKTDVKDAEWLADLLQHGLLKASFIPSSEQQAVRDLTRTRMRLLQERTRLINRIQKVLEDANIKLASVVSDIMGVTGQAILSALVAGLEDPEHLAHLARGSLVRKQDQLQAALQGKLTPHHRMQLEELLPLIATLDRSIAHFDREVAERLRRFDALIERVDAVTGLARRSIEVLLGELGWDMNHFPDAAHAASWVGICPGQHAHRRQATEWPHTSRQSLGQNGAYSGGSRRRPYSDVSRRTVPSD</sequence>
<keyword evidence="5" id="KW-1185">Reference proteome</keyword>
<feature type="region of interest" description="Disordered" evidence="1">
    <location>
        <begin position="300"/>
        <end position="339"/>
    </location>
</feature>
<dbReference type="PANTHER" id="PTHR33055:SF13">
    <property type="entry name" value="TRANSPOSASE"/>
    <property type="match status" value="1"/>
</dbReference>
<feature type="domain" description="Transposase IS116/IS110/IS902 C-terminal" evidence="3">
    <location>
        <begin position="253"/>
        <end position="296"/>
    </location>
</feature>
<dbReference type="InterPro" id="IPR047650">
    <property type="entry name" value="Transpos_IS110"/>
</dbReference>
<protein>
    <submittedName>
        <fullName evidence="4">IS110 family transposase</fullName>
    </submittedName>
</protein>
<feature type="compositionally biased region" description="Polar residues" evidence="1">
    <location>
        <begin position="306"/>
        <end position="318"/>
    </location>
</feature>
<feature type="domain" description="Transposase IS110-like N-terminal" evidence="2">
    <location>
        <begin position="10"/>
        <end position="155"/>
    </location>
</feature>
<evidence type="ECO:0000259" key="2">
    <source>
        <dbReference type="Pfam" id="PF01548"/>
    </source>
</evidence>
<dbReference type="EMBL" id="BNJG01000002">
    <property type="protein sequence ID" value="GHO56651.1"/>
    <property type="molecule type" value="Genomic_DNA"/>
</dbReference>
<organism evidence="4 5">
    <name type="scientific">Ktedonobacter robiniae</name>
    <dbReference type="NCBI Taxonomy" id="2778365"/>
    <lineage>
        <taxon>Bacteria</taxon>
        <taxon>Bacillati</taxon>
        <taxon>Chloroflexota</taxon>
        <taxon>Ktedonobacteria</taxon>
        <taxon>Ktedonobacterales</taxon>
        <taxon>Ktedonobacteraceae</taxon>
        <taxon>Ktedonobacter</taxon>
    </lineage>
</organism>
<evidence type="ECO:0000313" key="5">
    <source>
        <dbReference type="Proteomes" id="UP000654345"/>
    </source>
</evidence>
<evidence type="ECO:0000259" key="3">
    <source>
        <dbReference type="Pfam" id="PF02371"/>
    </source>
</evidence>
<dbReference type="InterPro" id="IPR003346">
    <property type="entry name" value="Transposase_20"/>
</dbReference>
<dbReference type="InterPro" id="IPR002525">
    <property type="entry name" value="Transp_IS110-like_N"/>
</dbReference>
<accession>A0ABQ3UV20</accession>
<evidence type="ECO:0000313" key="4">
    <source>
        <dbReference type="EMBL" id="GHO56651.1"/>
    </source>
</evidence>
<dbReference type="Pfam" id="PF01548">
    <property type="entry name" value="DEDD_Tnp_IS110"/>
    <property type="match status" value="1"/>
</dbReference>
<name>A0ABQ3UV20_9CHLR</name>
<comment type="caution">
    <text evidence="4">The sequence shown here is derived from an EMBL/GenBank/DDBJ whole genome shotgun (WGS) entry which is preliminary data.</text>
</comment>